<dbReference type="AlphaFoldDB" id="A0A418ARG9"/>
<evidence type="ECO:0000313" key="3">
    <source>
        <dbReference type="Proteomes" id="UP000285060"/>
    </source>
</evidence>
<dbReference type="InterPro" id="IPR036871">
    <property type="entry name" value="PX_dom_sf"/>
</dbReference>
<dbReference type="PROSITE" id="PS50195">
    <property type="entry name" value="PX"/>
    <property type="match status" value="1"/>
</dbReference>
<dbReference type="SUPFAM" id="SSF64268">
    <property type="entry name" value="PX domain"/>
    <property type="match status" value="1"/>
</dbReference>
<dbReference type="VEuPathDB" id="FungiDB:H310_03126"/>
<keyword evidence="3" id="KW-1185">Reference proteome</keyword>
<evidence type="ECO:0000259" key="1">
    <source>
        <dbReference type="PROSITE" id="PS50195"/>
    </source>
</evidence>
<sequence>MADTMDGRRPEVADDRVKTLQANFDLAVTTIGLKADLEAEWTERMKDVANEAMQLRLQLDGIQSQLDSELVARAECHQQLQVAIAEGANWRQRAEIAQGQVLEQAEKLSQVVGEASALQKQVMLKHQRVKDAMQAMKRTMATEFKKTKALLGKWSIECTEVCLRHNDRVSMRPCRHITTYGLVKEVATAQKVAKLGLCHQQLRSERNKALELQQQLWKDQAKHERIAQQLHDELDETRDHLQVLMQVKVGLVADAHASRERLHHGEMAEAALRQDRARLTKLNQALHQQLQVSLLHDMMENSREVCSSSQILQHTHARDMERALLHHSHVGKNKVKQPPLNQTDEDIPTAEGKSINLFLDLIMVHREEVHLRPADPPNPIPHQQAGSGAHSPTQYTIRVADQRTNTTQWLVHKRYSDFRAFRESLLDPSASLCGSCAELADEAPVSFRFPKRKWIFSNTKSVIKERQEGLAVFLDRVNIAVRNCHDPACMTRSLLEHFLMLADMRYTFIDLQFHDNEDSSSQHRRTDIPFLPPPPSSSLRHSFADTLGSLRSDVPDLLRHSFHDTQARNRRHSVHISSADRIKKLRKLTPIKVAPKPDKKRMSLETIEEAAE</sequence>
<organism evidence="2 3">
    <name type="scientific">Aphanomyces invadans</name>
    <dbReference type="NCBI Taxonomy" id="157072"/>
    <lineage>
        <taxon>Eukaryota</taxon>
        <taxon>Sar</taxon>
        <taxon>Stramenopiles</taxon>
        <taxon>Oomycota</taxon>
        <taxon>Saprolegniomycetes</taxon>
        <taxon>Saprolegniales</taxon>
        <taxon>Verrucalvaceae</taxon>
        <taxon>Aphanomyces</taxon>
    </lineage>
</organism>
<dbReference type="EMBL" id="QUSY01000674">
    <property type="protein sequence ID" value="RHY27937.1"/>
    <property type="molecule type" value="Genomic_DNA"/>
</dbReference>
<name>A0A418ARG9_9STRA</name>
<feature type="domain" description="PX" evidence="1">
    <location>
        <begin position="373"/>
        <end position="505"/>
    </location>
</feature>
<dbReference type="InterPro" id="IPR001683">
    <property type="entry name" value="PX_dom"/>
</dbReference>
<dbReference type="Gene3D" id="3.30.1520.10">
    <property type="entry name" value="Phox-like domain"/>
    <property type="match status" value="1"/>
</dbReference>
<proteinExistence type="predicted"/>
<evidence type="ECO:0000313" key="2">
    <source>
        <dbReference type="EMBL" id="RHY27937.1"/>
    </source>
</evidence>
<gene>
    <name evidence="2" type="ORF">DYB32_006421</name>
</gene>
<accession>A0A418ARG9</accession>
<dbReference type="Pfam" id="PF00787">
    <property type="entry name" value="PX"/>
    <property type="match status" value="1"/>
</dbReference>
<dbReference type="VEuPathDB" id="FungiDB:H310_03124"/>
<comment type="caution">
    <text evidence="2">The sequence shown here is derived from an EMBL/GenBank/DDBJ whole genome shotgun (WGS) entry which is preliminary data.</text>
</comment>
<dbReference type="VEuPathDB" id="FungiDB:H310_03125"/>
<protein>
    <recommendedName>
        <fullName evidence="1">PX domain-containing protein</fullName>
    </recommendedName>
</protein>
<dbReference type="GO" id="GO:0035091">
    <property type="term" value="F:phosphatidylinositol binding"/>
    <property type="evidence" value="ECO:0007669"/>
    <property type="project" value="InterPro"/>
</dbReference>
<reference evidence="2 3" key="1">
    <citation type="submission" date="2018-08" db="EMBL/GenBank/DDBJ databases">
        <title>Aphanomyces genome sequencing and annotation.</title>
        <authorList>
            <person name="Minardi D."/>
            <person name="Oidtmann B."/>
            <person name="Van Der Giezen M."/>
            <person name="Studholme D.J."/>
        </authorList>
    </citation>
    <scope>NUCLEOTIDE SEQUENCE [LARGE SCALE GENOMIC DNA]</scope>
    <source>
        <strain evidence="2 3">NJM0002</strain>
    </source>
</reference>
<dbReference type="Proteomes" id="UP000285060">
    <property type="component" value="Unassembled WGS sequence"/>
</dbReference>
<dbReference type="CDD" id="cd06093">
    <property type="entry name" value="PX_domain"/>
    <property type="match status" value="1"/>
</dbReference>